<evidence type="ECO:0000313" key="1">
    <source>
        <dbReference type="EMBL" id="JAH89279.1"/>
    </source>
</evidence>
<name>A0A0E9WFX5_ANGAN</name>
<dbReference type="AlphaFoldDB" id="A0A0E9WFX5"/>
<organism evidence="1">
    <name type="scientific">Anguilla anguilla</name>
    <name type="common">European freshwater eel</name>
    <name type="synonym">Muraena anguilla</name>
    <dbReference type="NCBI Taxonomy" id="7936"/>
    <lineage>
        <taxon>Eukaryota</taxon>
        <taxon>Metazoa</taxon>
        <taxon>Chordata</taxon>
        <taxon>Craniata</taxon>
        <taxon>Vertebrata</taxon>
        <taxon>Euteleostomi</taxon>
        <taxon>Actinopterygii</taxon>
        <taxon>Neopterygii</taxon>
        <taxon>Teleostei</taxon>
        <taxon>Anguilliformes</taxon>
        <taxon>Anguillidae</taxon>
        <taxon>Anguilla</taxon>
    </lineage>
</organism>
<sequence>MAVLWWRQHQRRATQVSFGLVWLIGL</sequence>
<dbReference type="EMBL" id="GBXM01019298">
    <property type="protein sequence ID" value="JAH89279.1"/>
    <property type="molecule type" value="Transcribed_RNA"/>
</dbReference>
<reference evidence="1" key="1">
    <citation type="submission" date="2014-11" db="EMBL/GenBank/DDBJ databases">
        <authorList>
            <person name="Amaro Gonzalez C."/>
        </authorList>
    </citation>
    <scope>NUCLEOTIDE SEQUENCE</scope>
</reference>
<reference evidence="1" key="2">
    <citation type="journal article" date="2015" name="Fish Shellfish Immunol.">
        <title>Early steps in the European eel (Anguilla anguilla)-Vibrio vulnificus interaction in the gills: Role of the RtxA13 toxin.</title>
        <authorList>
            <person name="Callol A."/>
            <person name="Pajuelo D."/>
            <person name="Ebbesson L."/>
            <person name="Teles M."/>
            <person name="MacKenzie S."/>
            <person name="Amaro C."/>
        </authorList>
    </citation>
    <scope>NUCLEOTIDE SEQUENCE</scope>
</reference>
<accession>A0A0E9WFX5</accession>
<protein>
    <submittedName>
        <fullName evidence="1">Uncharacterized protein</fullName>
    </submittedName>
</protein>
<proteinExistence type="predicted"/>